<dbReference type="PANTHER" id="PTHR12585">
    <property type="entry name" value="SCC1 / RAD21 FAMILY MEMBER"/>
    <property type="match status" value="1"/>
</dbReference>
<evidence type="ECO:0008006" key="9">
    <source>
        <dbReference type="Google" id="ProtNLM"/>
    </source>
</evidence>
<comment type="similarity">
    <text evidence="2">Belongs to the rad21 family.</text>
</comment>
<accession>A0AAW1J8P1</accession>
<dbReference type="Pfam" id="PF04824">
    <property type="entry name" value="Rad21_Rec8"/>
    <property type="match status" value="1"/>
</dbReference>
<dbReference type="InterPro" id="IPR039781">
    <property type="entry name" value="Rad21/Rec8-like"/>
</dbReference>
<evidence type="ECO:0000256" key="4">
    <source>
        <dbReference type="SAM" id="MobiDB-lite"/>
    </source>
</evidence>
<name>A0AAW1J8P1_SAPOF</name>
<dbReference type="EMBL" id="JBDFQZ010000008">
    <property type="protein sequence ID" value="KAK9698914.1"/>
    <property type="molecule type" value="Genomic_DNA"/>
</dbReference>
<dbReference type="InterPro" id="IPR006909">
    <property type="entry name" value="Rad21/Rec8_C_eu"/>
</dbReference>
<evidence type="ECO:0000259" key="6">
    <source>
        <dbReference type="Pfam" id="PF04825"/>
    </source>
</evidence>
<gene>
    <name evidence="7" type="ORF">RND81_08G140300</name>
</gene>
<dbReference type="GO" id="GO:0005634">
    <property type="term" value="C:nucleus"/>
    <property type="evidence" value="ECO:0007669"/>
    <property type="project" value="UniProtKB-SubCell"/>
</dbReference>
<evidence type="ECO:0000256" key="3">
    <source>
        <dbReference type="ARBA" id="ARBA00023242"/>
    </source>
</evidence>
<comment type="caution">
    <text evidence="7">The sequence shown here is derived from an EMBL/GenBank/DDBJ whole genome shotgun (WGS) entry which is preliminary data.</text>
</comment>
<dbReference type="Gene3D" id="1.10.10.580">
    <property type="entry name" value="Structural maintenance of chromosome 1. Chain E"/>
    <property type="match status" value="1"/>
</dbReference>
<dbReference type="InterPro" id="IPR023093">
    <property type="entry name" value="ScpA-like_C"/>
</dbReference>
<evidence type="ECO:0000256" key="2">
    <source>
        <dbReference type="ARBA" id="ARBA00009870"/>
    </source>
</evidence>
<feature type="region of interest" description="Disordered" evidence="4">
    <location>
        <begin position="244"/>
        <end position="283"/>
    </location>
</feature>
<evidence type="ECO:0000259" key="5">
    <source>
        <dbReference type="Pfam" id="PF04824"/>
    </source>
</evidence>
<protein>
    <recommendedName>
        <fullName evidence="9">Sister chromatid cohesion 1 protein 2</fullName>
    </recommendedName>
</protein>
<feature type="compositionally biased region" description="Polar residues" evidence="4">
    <location>
        <begin position="244"/>
        <end position="257"/>
    </location>
</feature>
<dbReference type="CDD" id="cd21793">
    <property type="entry name" value="Rad21_Rec8_M_AtSYN1-like"/>
    <property type="match status" value="1"/>
</dbReference>
<reference evidence="7" key="1">
    <citation type="submission" date="2024-03" db="EMBL/GenBank/DDBJ databases">
        <title>WGS assembly of Saponaria officinalis var. Norfolk2.</title>
        <authorList>
            <person name="Jenkins J."/>
            <person name="Shu S."/>
            <person name="Grimwood J."/>
            <person name="Barry K."/>
            <person name="Goodstein D."/>
            <person name="Schmutz J."/>
            <person name="Leebens-Mack J."/>
            <person name="Osbourn A."/>
        </authorList>
    </citation>
    <scope>NUCLEOTIDE SEQUENCE [LARGE SCALE GENOMIC DNA]</scope>
    <source>
        <strain evidence="7">JIC</strain>
    </source>
</reference>
<feature type="domain" description="Rad21/Rec8-like protein N-terminal" evidence="6">
    <location>
        <begin position="69"/>
        <end position="161"/>
    </location>
</feature>
<feature type="region of interest" description="Disordered" evidence="4">
    <location>
        <begin position="490"/>
        <end position="518"/>
    </location>
</feature>
<organism evidence="7 8">
    <name type="scientific">Saponaria officinalis</name>
    <name type="common">Common soapwort</name>
    <name type="synonym">Lychnis saponaria</name>
    <dbReference type="NCBI Taxonomy" id="3572"/>
    <lineage>
        <taxon>Eukaryota</taxon>
        <taxon>Viridiplantae</taxon>
        <taxon>Streptophyta</taxon>
        <taxon>Embryophyta</taxon>
        <taxon>Tracheophyta</taxon>
        <taxon>Spermatophyta</taxon>
        <taxon>Magnoliopsida</taxon>
        <taxon>eudicotyledons</taxon>
        <taxon>Gunneridae</taxon>
        <taxon>Pentapetalae</taxon>
        <taxon>Caryophyllales</taxon>
        <taxon>Caryophyllaceae</taxon>
        <taxon>Caryophylleae</taxon>
        <taxon>Saponaria</taxon>
    </lineage>
</organism>
<keyword evidence="8" id="KW-1185">Reference proteome</keyword>
<evidence type="ECO:0000313" key="7">
    <source>
        <dbReference type="EMBL" id="KAK9698914.1"/>
    </source>
</evidence>
<dbReference type="PANTHER" id="PTHR12585:SF73">
    <property type="entry name" value="SISTER CHROMATID COHESION 1 PROTEIN 2"/>
    <property type="match status" value="1"/>
</dbReference>
<dbReference type="GO" id="GO:0003682">
    <property type="term" value="F:chromatin binding"/>
    <property type="evidence" value="ECO:0007669"/>
    <property type="project" value="TreeGrafter"/>
</dbReference>
<dbReference type="GO" id="GO:0007062">
    <property type="term" value="P:sister chromatid cohesion"/>
    <property type="evidence" value="ECO:0007669"/>
    <property type="project" value="InterPro"/>
</dbReference>
<dbReference type="GO" id="GO:1990414">
    <property type="term" value="P:replication-born double-strand break repair via sister chromatid exchange"/>
    <property type="evidence" value="ECO:0007669"/>
    <property type="project" value="TreeGrafter"/>
</dbReference>
<dbReference type="GO" id="GO:0008278">
    <property type="term" value="C:cohesin complex"/>
    <property type="evidence" value="ECO:0007669"/>
    <property type="project" value="InterPro"/>
</dbReference>
<feature type="domain" description="Rad21/Rec8-like protein C-terminal eukaryotic" evidence="5">
    <location>
        <begin position="607"/>
        <end position="655"/>
    </location>
</feature>
<dbReference type="Proteomes" id="UP001443914">
    <property type="component" value="Unassembled WGS sequence"/>
</dbReference>
<evidence type="ECO:0000313" key="8">
    <source>
        <dbReference type="Proteomes" id="UP001443914"/>
    </source>
</evidence>
<sequence>MIWKILRKKITPLKKISNHSGKPGRNLFSTPYDRFLINQFEHLKIKFKIYYLHNNNNIYIYSCKEERRMFDSQSLMSSKGPLGTIWVAAYFFKRLKKRQITDTNIPLSVDKILLEGLPSVTYRVLAYLLLGVVRIYSKKTEYLYQDCDQTVSDINRFSSSKKTIPFRDIVRSSASISLPKRYELDTFQLEVTAGASRDHVSLKEDIILKEMEKDTSDQYSLGKDRFEDGPLHCEELDNAQASSGISMQQNVSSSIQTPEKPASDKESSMLGHTPPDNVLSPPHQMEIDVDVSSLNRVKNFEFSKEKLREMRFNDVDMICELDVELLNLLNEYEVRNSFDGNEDVQEKILLENHDHIIEKDDKVISPVEKTSVSEIADPADKTTPQFMIAPTPIKEENFRKPNKRKCIFDDTMVLNNELMKQSIKDASALICKRRKAPHTVIDIWRFHRFPLLLTNFSDPLIPCIAMELETIHCKKTTETQPSFNAALEPVETTPVPGKLQPAASPRTPGDSRALAPGTPVRCSTAARVFGNARGADSDGEGVQSYDNVKRDFVLKEEDSGPKLMDEMDGNEGDSEELLKNKDGWSTRTRNVAKFLHKVYQTKKRQGEEAVKLLPIVKHKTKGESARLFFEVLVLSTGGFVKVSQQKAYEDVILQEISKMETTLQNS</sequence>
<dbReference type="AlphaFoldDB" id="A0AAW1J8P1"/>
<dbReference type="InterPro" id="IPR006910">
    <property type="entry name" value="Rad21_Rec8_N"/>
</dbReference>
<keyword evidence="3" id="KW-0539">Nucleus</keyword>
<proteinExistence type="inferred from homology"/>
<comment type="subcellular location">
    <subcellularLocation>
        <location evidence="1">Nucleus</location>
    </subcellularLocation>
</comment>
<dbReference type="SUPFAM" id="SSF46785">
    <property type="entry name" value="Winged helix' DNA-binding domain"/>
    <property type="match status" value="1"/>
</dbReference>
<dbReference type="Pfam" id="PF04825">
    <property type="entry name" value="Rad21_Rec8_N"/>
    <property type="match status" value="1"/>
</dbReference>
<dbReference type="InterPro" id="IPR036390">
    <property type="entry name" value="WH_DNA-bd_sf"/>
</dbReference>
<evidence type="ECO:0000256" key="1">
    <source>
        <dbReference type="ARBA" id="ARBA00004123"/>
    </source>
</evidence>